<keyword evidence="4" id="KW-1185">Reference proteome</keyword>
<dbReference type="Gene3D" id="2.180.10.10">
    <property type="entry name" value="RHS repeat-associated core"/>
    <property type="match status" value="2"/>
</dbReference>
<evidence type="ECO:0000313" key="3">
    <source>
        <dbReference type="EMBL" id="RAW00574.1"/>
    </source>
</evidence>
<dbReference type="Pfam" id="PF20041">
    <property type="entry name" value="DUF6443"/>
    <property type="match status" value="1"/>
</dbReference>
<keyword evidence="1" id="KW-0732">Signal</keyword>
<dbReference type="InterPro" id="IPR022385">
    <property type="entry name" value="Rhs_assc_core"/>
</dbReference>
<dbReference type="NCBIfam" id="TIGR03696">
    <property type="entry name" value="Rhs_assc_core"/>
    <property type="match status" value="1"/>
</dbReference>
<dbReference type="Proteomes" id="UP000251889">
    <property type="component" value="Unassembled WGS sequence"/>
</dbReference>
<proteinExistence type="predicted"/>
<protein>
    <recommendedName>
        <fullName evidence="2">DUF6443 domain-containing protein</fullName>
    </recommendedName>
</protein>
<evidence type="ECO:0000259" key="2">
    <source>
        <dbReference type="Pfam" id="PF20041"/>
    </source>
</evidence>
<dbReference type="RefSeq" id="WP_112747374.1">
    <property type="nucleotide sequence ID" value="NZ_QMFY01000006.1"/>
</dbReference>
<sequence length="1485" mass="166165">MVKRILLYIILAVSIQLANAQDFSTVHAVALAGVGKQSSYVVNSSGLLRPGFSLKASAHGSFFISANKTANGVASPDKNSIRTETLQKKMTTEALVTAALHPDKIVSYEYFDGIGRSLQSVDVKQSPASRDVVNFKQYDKFGRQPKSYLPYTGESNSQFRSSPEEEQKVFYNGTVGIPSDSEPYSLNYFHESQLNIESKTYAPGWSWHNDANSKPTTQITRFNVADEVLFWSTSSLPSANTFYPPGALLLTEHVLPNGKTIIKAKDELGRLIMEKEGAEKLWRVTYFIYDFGGNLKLVFPPLAVEKLSEYNSSTNKIDFLNRWCFQYEHDHLNRITGKKIPGADWIYTIFDRWDRQVLVQDGEQRLKNEWTYTKYDCHNRVIITGITTGLRSQLTTKLANASVRFEVNGNNEIGYSNTALPLHSLPDILTIQYYDSYDFLGFTNWEDNGNSSNYKFQAETAYPKVNDVHQLPYPAAWRNPPKGFSTGYKVKIIGADTWLNGVTYYDSKGRILQKVGQNHLGTIDRVTTLYDFTGNVLKELQRHGSNIVIQKEYSRDHTGRLLNVYHQVGDNPSVILSNFKYNELGKVIEKNLHSTDNGKTYLQSIDYRYNIQGWLSSINNVSFNADGSNNDDVNDLFGMEINYDKSLVVNGTASTKNFHGNISAIKWNTNNLVDPPKQKAYAFTYDVFDRLKSARYATLNGANWNGNPNMFNEIMEYDINGNISTLKRYGKVNGAVANIDDLLYQYASVTQSKSNALRHVVDKSTYWSGESSFGYTEKPITHSNFVSDVEGENNTEYEYYLDGNLKSDLNKEIVLIEYNHLDYPTKIQLSGNRVVEYQYDATGNKLRTLSKETSPTKILEQIDYVGAIQYWDGKLASIETTEGRVVRGPTGYEYEYYIRDHQQNVRVVFGSGGKSQNYLATMEAVRATKEAQSFKGIAGDATYNHTSRSAEIVAPIRASKLNSAVSGGRAVGPSIQLNVQGGDNIQSHVYGRYSAAITGTNTLVANITSLVTTALGLTPTGENAALFNAVNDYLPAQAASVPKANSYPKAYLCYILVEKVGEVYHARQFGYACISDLALSAWQKLALDVHVPESIGDGVVFIYVANESKVNAATNVFFDDLAVVHQSTTPTLQVYQSSDYYPFGLSFNQTELSRNYYHSGDASVEDVQEGRVKFQGQELQEQFDLGWYHYKYRMHDPALGRFSALDPLAEDYKYNSVYAFSENRLIDGIELEGAEFWGVNLWQPFIYPQMDADLSGLNIDPVPPAGPEFTFGNLLYSHLAFAQNVSINVWNGTVGTMDFLLSPKDYIPTLMGLGTGINNYLTEPDFLGRNYDLGKNFLADPHAADKIGSFALGYFLPKLNLAAPKFSLRSSQVAEYSLRGNVDNFPNGSFSVSDWTGYPSGAIRPSGPFRLLEGAEYSSARKLANSTNAALHKANNELLRGLQIHEIHPVKFGGSPTDLSNKIFLTPAQHLQYTNFWNSLMRTTR</sequence>
<reference evidence="3 4" key="1">
    <citation type="submission" date="2018-06" db="EMBL/GenBank/DDBJ databases">
        <title>Chryseolinea flavus sp. nov., a member of the phylum Bacteroidetes isolated from soil.</title>
        <authorList>
            <person name="Li Y."/>
            <person name="Wang J."/>
        </authorList>
    </citation>
    <scope>NUCLEOTIDE SEQUENCE [LARGE SCALE GENOMIC DNA]</scope>
    <source>
        <strain evidence="3 4">SDU1-6</strain>
    </source>
</reference>
<feature type="domain" description="DUF6443" evidence="2">
    <location>
        <begin position="83"/>
        <end position="217"/>
    </location>
</feature>
<feature type="signal peptide" evidence="1">
    <location>
        <begin position="1"/>
        <end position="20"/>
    </location>
</feature>
<dbReference type="InterPro" id="IPR045619">
    <property type="entry name" value="DUF6443"/>
</dbReference>
<feature type="chain" id="PRO_5016769624" description="DUF6443 domain-containing protein" evidence="1">
    <location>
        <begin position="21"/>
        <end position="1485"/>
    </location>
</feature>
<name>A0A364Y1I8_9BACT</name>
<organism evidence="3 4">
    <name type="scientific">Pseudochryseolinea flava</name>
    <dbReference type="NCBI Taxonomy" id="2059302"/>
    <lineage>
        <taxon>Bacteria</taxon>
        <taxon>Pseudomonadati</taxon>
        <taxon>Bacteroidota</taxon>
        <taxon>Cytophagia</taxon>
        <taxon>Cytophagales</taxon>
        <taxon>Fulvivirgaceae</taxon>
        <taxon>Pseudochryseolinea</taxon>
    </lineage>
</organism>
<accession>A0A364Y1I8</accession>
<dbReference type="EMBL" id="QMFY01000006">
    <property type="protein sequence ID" value="RAW00574.1"/>
    <property type="molecule type" value="Genomic_DNA"/>
</dbReference>
<gene>
    <name evidence="3" type="ORF">DQQ10_13320</name>
</gene>
<evidence type="ECO:0000313" key="4">
    <source>
        <dbReference type="Proteomes" id="UP000251889"/>
    </source>
</evidence>
<evidence type="ECO:0000256" key="1">
    <source>
        <dbReference type="SAM" id="SignalP"/>
    </source>
</evidence>
<dbReference type="OrthoDB" id="976756at2"/>
<comment type="caution">
    <text evidence="3">The sequence shown here is derived from an EMBL/GenBank/DDBJ whole genome shotgun (WGS) entry which is preliminary data.</text>
</comment>